<feature type="compositionally biased region" description="Polar residues" evidence="7">
    <location>
        <begin position="498"/>
        <end position="509"/>
    </location>
</feature>
<dbReference type="PROSITE" id="PS00657">
    <property type="entry name" value="FORK_HEAD_1"/>
    <property type="match status" value="1"/>
</dbReference>
<dbReference type="CDD" id="cd00059">
    <property type="entry name" value="FH_FOX"/>
    <property type="match status" value="1"/>
</dbReference>
<sequence length="1098" mass="119007">MKTPPQSVLRTKGGNTSNKENELYSNLNLSLMNSGSLIQNQDNFYLEKDTDFGNHLQQNLQQQQQNTQQQYHLQLHQQNTLHGSLDVNNQQHQLAQNMYFQQYNNNNLLDVTNTKMNLLNGNNNNIVNSNITINPANGKSVLLSPEFSSPQIHPSSDIDSSIQRINPNQLSKVSNIMMNTNGSLNDSDLNANDKNSKDSQRIKLVVPLPPSPPKFDKAKNVGSSTSSSSSNNVNIASNHNTASTLTANDTSCSGKPAGMNDTNDKKKDRKDNSSSTNGRKSKKVKGPQVCEIPLPSELPKIEFHSIEKPPYSYASLIGMALLRSDERRLTLSQIYNWISSTFRYYKRGEVGWQNSIRHNLSLNRSFEKSERSKDGKGHFWKIVEGYEYQFLKNKNGKKSAANVKNAKPSTENNNNSSAKSNDTTSSQINDDSNILSSPLSLKSRSNSTFRTKASISNNNQKSQSEDTAAGENDNNDEDDDDEDDEDDDTFHIRKNRQNKNSGDSPSSLPYASLSTTANAASASSDRLKEKSISHTAVSSISSSSSSATSSSPYSSSTDIIRHASINNNSNKGDPAMLIPVRSSNLLLSTPTSIKNSFNALNNGQLNSIPENHAQLNSWSKINPTPTTSLESCYISQTHLSPFQTRNMGAYSVGGNQIGNKVQGRTTNSSGVTITINGSSEQEQRELDQSSLTSSFASFHDSPGPLYATKNIPFTSSFSCKSNFDLSPIKSSETGPLLEPLTPVYNPNSIGNMGISLSHNIGASFVSKALNNYTGSDLNSIANGKQNSSSIVSKTLGSNKISAANKNLNGIPSASNNSILPSSYYFNNNLESPSPSLNNITNKLISKHGNSHTYQSGLVSGTNGVSLSNSANQNSYANNNPGAYISNDINRTPLNILRTPKSDSVMKRLWNSPVSYLEDFYALSPIAINKGSVMGNVDGSATNPVNINNTDSSDSNRLLPPLSSAIFGSGGHQITNKIDDFVLSDNVSSSTDLASLKRDGNNNCARKEHTTNADSSTAIGSGSVSSTGPTNTSAPGLISSVDYFGSPLQNIKKRKLNTRDSIISGGTSHHGDINNGYSYDTVGSSNYKEFNENNKRRLS</sequence>
<organism evidence="9 10">
    <name type="scientific">Candida boidinii</name>
    <name type="common">Yeast</name>
    <dbReference type="NCBI Taxonomy" id="5477"/>
    <lineage>
        <taxon>Eukaryota</taxon>
        <taxon>Fungi</taxon>
        <taxon>Dikarya</taxon>
        <taxon>Ascomycota</taxon>
        <taxon>Saccharomycotina</taxon>
        <taxon>Pichiomycetes</taxon>
        <taxon>Pichiales</taxon>
        <taxon>Pichiaceae</taxon>
        <taxon>Ogataea</taxon>
        <taxon>Ogataea/Candida clade</taxon>
    </lineage>
</organism>
<dbReference type="PROSITE" id="PS00658">
    <property type="entry name" value="FORK_HEAD_2"/>
    <property type="match status" value="1"/>
</dbReference>
<keyword evidence="2" id="KW-0805">Transcription regulation</keyword>
<feature type="compositionally biased region" description="Polar residues" evidence="7">
    <location>
        <begin position="241"/>
        <end position="253"/>
    </location>
</feature>
<feature type="compositionally biased region" description="Basic and acidic residues" evidence="7">
    <location>
        <begin position="994"/>
        <end position="1010"/>
    </location>
</feature>
<protein>
    <submittedName>
        <fullName evidence="9">Unnamed protein product</fullName>
    </submittedName>
</protein>
<feature type="compositionally biased region" description="Basic and acidic residues" evidence="7">
    <location>
        <begin position="1088"/>
        <end position="1098"/>
    </location>
</feature>
<dbReference type="FunFam" id="1.10.10.10:FF:000260">
    <property type="entry name" value="Forkhead transcription factor (Sep1)"/>
    <property type="match status" value="1"/>
</dbReference>
<feature type="compositionally biased region" description="Polar residues" evidence="7">
    <location>
        <begin position="448"/>
        <end position="466"/>
    </location>
</feature>
<gene>
    <name evidence="9" type="ORF">Cboi02_000118900</name>
</gene>
<feature type="region of interest" description="Disordered" evidence="7">
    <location>
        <begin position="178"/>
        <end position="289"/>
    </location>
</feature>
<dbReference type="GO" id="GO:0001228">
    <property type="term" value="F:DNA-binding transcription activator activity, RNA polymerase II-specific"/>
    <property type="evidence" value="ECO:0007669"/>
    <property type="project" value="UniProtKB-ARBA"/>
</dbReference>
<dbReference type="SMART" id="SM00339">
    <property type="entry name" value="FH"/>
    <property type="match status" value="1"/>
</dbReference>
<dbReference type="PANTHER" id="PTHR45881">
    <property type="entry name" value="CHECKPOINT SUPPRESSOR 1-LIKE, ISOFORM A-RELATED"/>
    <property type="match status" value="1"/>
</dbReference>
<dbReference type="Proteomes" id="UP001165120">
    <property type="component" value="Unassembled WGS sequence"/>
</dbReference>
<dbReference type="InterPro" id="IPR036388">
    <property type="entry name" value="WH-like_DNA-bd_sf"/>
</dbReference>
<dbReference type="EMBL" id="BSXN01000261">
    <property type="protein sequence ID" value="GME67831.1"/>
    <property type="molecule type" value="Genomic_DNA"/>
</dbReference>
<dbReference type="AlphaFoldDB" id="A0A9W6SWZ2"/>
<keyword evidence="4" id="KW-0804">Transcription</keyword>
<feature type="compositionally biased region" description="Low complexity" evidence="7">
    <location>
        <begin position="1014"/>
        <end position="1027"/>
    </location>
</feature>
<feature type="compositionally biased region" description="Acidic residues" evidence="7">
    <location>
        <begin position="473"/>
        <end position="488"/>
    </location>
</feature>
<dbReference type="SUPFAM" id="SSF46785">
    <property type="entry name" value="Winged helix' DNA-binding domain"/>
    <property type="match status" value="1"/>
</dbReference>
<feature type="compositionally biased region" description="Low complexity" evidence="7">
    <location>
        <begin position="435"/>
        <end position="447"/>
    </location>
</feature>
<feature type="compositionally biased region" description="Basic and acidic residues" evidence="7">
    <location>
        <begin position="262"/>
        <end position="272"/>
    </location>
</feature>
<dbReference type="Pfam" id="PF00250">
    <property type="entry name" value="Forkhead"/>
    <property type="match status" value="1"/>
</dbReference>
<keyword evidence="3 6" id="KW-0238">DNA-binding</keyword>
<accession>A0A9W6SWZ2</accession>
<feature type="region of interest" description="Disordered" evidence="7">
    <location>
        <begin position="537"/>
        <end position="556"/>
    </location>
</feature>
<dbReference type="GO" id="GO:0000978">
    <property type="term" value="F:RNA polymerase II cis-regulatory region sequence-specific DNA binding"/>
    <property type="evidence" value="ECO:0007669"/>
    <property type="project" value="UniProtKB-ARBA"/>
</dbReference>
<evidence type="ECO:0000256" key="4">
    <source>
        <dbReference type="ARBA" id="ARBA00023163"/>
    </source>
</evidence>
<feature type="region of interest" description="Disordered" evidence="7">
    <location>
        <begin position="1"/>
        <end position="20"/>
    </location>
</feature>
<evidence type="ECO:0000256" key="6">
    <source>
        <dbReference type="PROSITE-ProRule" id="PRU00089"/>
    </source>
</evidence>
<comment type="subcellular location">
    <subcellularLocation>
        <location evidence="1 6">Nucleus</location>
    </subcellularLocation>
</comment>
<feature type="region of interest" description="Disordered" evidence="7">
    <location>
        <begin position="1061"/>
        <end position="1098"/>
    </location>
</feature>
<feature type="compositionally biased region" description="Polar residues" evidence="7">
    <location>
        <begin position="1074"/>
        <end position="1087"/>
    </location>
</feature>
<proteinExistence type="predicted"/>
<evidence type="ECO:0000256" key="2">
    <source>
        <dbReference type="ARBA" id="ARBA00023015"/>
    </source>
</evidence>
<dbReference type="InterPro" id="IPR001766">
    <property type="entry name" value="Fork_head_dom"/>
</dbReference>
<evidence type="ECO:0000313" key="9">
    <source>
        <dbReference type="EMBL" id="GME67831.1"/>
    </source>
</evidence>
<name>A0A9W6SWZ2_CANBO</name>
<feature type="compositionally biased region" description="Polar residues" evidence="7">
    <location>
        <begin position="407"/>
        <end position="434"/>
    </location>
</feature>
<evidence type="ECO:0000259" key="8">
    <source>
        <dbReference type="PROSITE" id="PS50039"/>
    </source>
</evidence>
<evidence type="ECO:0000256" key="7">
    <source>
        <dbReference type="SAM" id="MobiDB-lite"/>
    </source>
</evidence>
<dbReference type="Gene3D" id="1.10.10.10">
    <property type="entry name" value="Winged helix-like DNA-binding domain superfamily/Winged helix DNA-binding domain"/>
    <property type="match status" value="1"/>
</dbReference>
<reference evidence="9" key="1">
    <citation type="submission" date="2023-04" db="EMBL/GenBank/DDBJ databases">
        <title>Candida boidinii NBRC 10035.</title>
        <authorList>
            <person name="Ichikawa N."/>
            <person name="Sato H."/>
            <person name="Tonouchi N."/>
        </authorList>
    </citation>
    <scope>NUCLEOTIDE SEQUENCE</scope>
    <source>
        <strain evidence="9">NBRC 10035</strain>
    </source>
</reference>
<dbReference type="InterPro" id="IPR030456">
    <property type="entry name" value="TF_fork_head_CS_2"/>
</dbReference>
<dbReference type="PROSITE" id="PS50039">
    <property type="entry name" value="FORK_HEAD_3"/>
    <property type="match status" value="1"/>
</dbReference>
<dbReference type="GO" id="GO:0005634">
    <property type="term" value="C:nucleus"/>
    <property type="evidence" value="ECO:0007669"/>
    <property type="project" value="UniProtKB-SubCell"/>
</dbReference>
<feature type="DNA-binding region" description="Fork-head" evidence="6">
    <location>
        <begin position="308"/>
        <end position="401"/>
    </location>
</feature>
<evidence type="ECO:0000256" key="3">
    <source>
        <dbReference type="ARBA" id="ARBA00023125"/>
    </source>
</evidence>
<feature type="region of interest" description="Disordered" evidence="7">
    <location>
        <begin position="991"/>
        <end position="1032"/>
    </location>
</feature>
<dbReference type="PRINTS" id="PR00053">
    <property type="entry name" value="FORKHEAD"/>
</dbReference>
<comment type="caution">
    <text evidence="9">The sequence shown here is derived from an EMBL/GenBank/DDBJ whole genome shotgun (WGS) entry which is preliminary data.</text>
</comment>
<dbReference type="InterPro" id="IPR036390">
    <property type="entry name" value="WH_DNA-bd_sf"/>
</dbReference>
<evidence type="ECO:0000256" key="1">
    <source>
        <dbReference type="ARBA" id="ARBA00004123"/>
    </source>
</evidence>
<evidence type="ECO:0000256" key="5">
    <source>
        <dbReference type="ARBA" id="ARBA00023242"/>
    </source>
</evidence>
<dbReference type="InterPro" id="IPR018122">
    <property type="entry name" value="TF_fork_head_CS_1"/>
</dbReference>
<feature type="compositionally biased region" description="Polar residues" evidence="7">
    <location>
        <begin position="178"/>
        <end position="193"/>
    </location>
</feature>
<feature type="compositionally biased region" description="Polar residues" evidence="7">
    <location>
        <begin position="1"/>
        <end position="16"/>
    </location>
</feature>
<keyword evidence="5 6" id="KW-0539">Nucleus</keyword>
<feature type="compositionally biased region" description="Low complexity" evidence="7">
    <location>
        <begin position="223"/>
        <end position="240"/>
    </location>
</feature>
<feature type="domain" description="Fork-head" evidence="8">
    <location>
        <begin position="308"/>
        <end position="401"/>
    </location>
</feature>
<feature type="region of interest" description="Disordered" evidence="7">
    <location>
        <begin position="399"/>
        <end position="511"/>
    </location>
</feature>
<evidence type="ECO:0000313" key="10">
    <source>
        <dbReference type="Proteomes" id="UP001165120"/>
    </source>
</evidence>
<keyword evidence="10" id="KW-1185">Reference proteome</keyword>